<keyword evidence="3" id="KW-0175">Coiled coil</keyword>
<dbReference type="Gramene" id="PRQ46730">
    <property type="protein sequence ID" value="PRQ46730"/>
    <property type="gene ID" value="RchiOBHm_Chr2g0092191"/>
</dbReference>
<dbReference type="GO" id="GO:0045292">
    <property type="term" value="P:mRNA cis splicing, via spliceosome"/>
    <property type="evidence" value="ECO:0007669"/>
    <property type="project" value="TreeGrafter"/>
</dbReference>
<dbReference type="GO" id="GO:0009793">
    <property type="term" value="P:embryo development ending in seed dormancy"/>
    <property type="evidence" value="ECO:0007669"/>
    <property type="project" value="EnsemblPlants"/>
</dbReference>
<comment type="similarity">
    <text evidence="1">Belongs to the CACTIN family.</text>
</comment>
<evidence type="ECO:0000256" key="4">
    <source>
        <dbReference type="SAM" id="MobiDB-lite"/>
    </source>
</evidence>
<evidence type="ECO:0000313" key="7">
    <source>
        <dbReference type="EMBL" id="PRQ46730.1"/>
    </source>
</evidence>
<dbReference type="STRING" id="74649.A0A2P6RJW4"/>
<evidence type="ECO:0000256" key="3">
    <source>
        <dbReference type="SAM" id="Coils"/>
    </source>
</evidence>
<dbReference type="InterPro" id="IPR019134">
    <property type="entry name" value="Cactin_C"/>
</dbReference>
<dbReference type="PANTHER" id="PTHR21737:SF4">
    <property type="entry name" value="SPLICING FACTOR CACTIN"/>
    <property type="match status" value="1"/>
</dbReference>
<evidence type="ECO:0000313" key="8">
    <source>
        <dbReference type="Proteomes" id="UP000238479"/>
    </source>
</evidence>
<dbReference type="Pfam" id="PF10312">
    <property type="entry name" value="Cactin_mid"/>
    <property type="match status" value="1"/>
</dbReference>
<dbReference type="InterPro" id="IPR018816">
    <property type="entry name" value="Cactin_central"/>
</dbReference>
<gene>
    <name evidence="7" type="ORF">RchiOBHm_Chr2g0092191</name>
</gene>
<reference evidence="7 8" key="1">
    <citation type="journal article" date="2018" name="Nat. Genet.">
        <title>The Rosa genome provides new insights in the design of modern roses.</title>
        <authorList>
            <person name="Bendahmane M."/>
        </authorList>
    </citation>
    <scope>NUCLEOTIDE SEQUENCE [LARGE SCALE GENOMIC DNA]</scope>
    <source>
        <strain evidence="8">cv. Old Blush</strain>
    </source>
</reference>
<feature type="domain" description="Splicing factor Cactin C-terminal" evidence="5">
    <location>
        <begin position="464"/>
        <end position="591"/>
    </location>
</feature>
<organism evidence="7 8">
    <name type="scientific">Rosa chinensis</name>
    <name type="common">China rose</name>
    <dbReference type="NCBI Taxonomy" id="74649"/>
    <lineage>
        <taxon>Eukaryota</taxon>
        <taxon>Viridiplantae</taxon>
        <taxon>Streptophyta</taxon>
        <taxon>Embryophyta</taxon>
        <taxon>Tracheophyta</taxon>
        <taxon>Spermatophyta</taxon>
        <taxon>Magnoliopsida</taxon>
        <taxon>eudicotyledons</taxon>
        <taxon>Gunneridae</taxon>
        <taxon>Pentapetalae</taxon>
        <taxon>rosids</taxon>
        <taxon>fabids</taxon>
        <taxon>Rosales</taxon>
        <taxon>Rosaceae</taxon>
        <taxon>Rosoideae</taxon>
        <taxon>Rosoideae incertae sedis</taxon>
        <taxon>Rosa</taxon>
    </lineage>
</organism>
<keyword evidence="8" id="KW-1185">Reference proteome</keyword>
<proteinExistence type="inferred from homology"/>
<dbReference type="EMBL" id="PDCK01000040">
    <property type="protein sequence ID" value="PRQ46730.1"/>
    <property type="molecule type" value="Genomic_DNA"/>
</dbReference>
<feature type="coiled-coil region" evidence="3">
    <location>
        <begin position="86"/>
        <end position="141"/>
    </location>
</feature>
<comment type="caution">
    <text evidence="7">The sequence shown here is derived from an EMBL/GenBank/DDBJ whole genome shotgun (WGS) entry which is preliminary data.</text>
</comment>
<dbReference type="GO" id="GO:0005737">
    <property type="term" value="C:cytoplasm"/>
    <property type="evidence" value="ECO:0007669"/>
    <property type="project" value="TreeGrafter"/>
</dbReference>
<evidence type="ECO:0000259" key="5">
    <source>
        <dbReference type="Pfam" id="PF09732"/>
    </source>
</evidence>
<dbReference type="PANTHER" id="PTHR21737">
    <property type="entry name" value="POLYGLUTAMINE BINDING PROTEIN 1/MARVEL MEMBRANE-ASSOCIATING DOMAIN CONTAINING 3"/>
    <property type="match status" value="1"/>
</dbReference>
<dbReference type="OrthoDB" id="265955at2759"/>
<evidence type="ECO:0000256" key="1">
    <source>
        <dbReference type="ARBA" id="ARBA00006895"/>
    </source>
</evidence>
<protein>
    <recommendedName>
        <fullName evidence="2">Splicing factor Cactin</fullName>
    </recommendedName>
</protein>
<dbReference type="GO" id="GO:0005681">
    <property type="term" value="C:spliceosomal complex"/>
    <property type="evidence" value="ECO:0007669"/>
    <property type="project" value="TreeGrafter"/>
</dbReference>
<evidence type="ECO:0000256" key="2">
    <source>
        <dbReference type="ARBA" id="ARBA00034534"/>
    </source>
</evidence>
<dbReference type="Proteomes" id="UP000238479">
    <property type="component" value="Chromosome 2"/>
</dbReference>
<name>A0A2P6RJW4_ROSCH</name>
<feature type="compositionally biased region" description="Basic and acidic residues" evidence="4">
    <location>
        <begin position="9"/>
        <end position="18"/>
    </location>
</feature>
<feature type="region of interest" description="Disordered" evidence="4">
    <location>
        <begin position="345"/>
        <end position="377"/>
    </location>
</feature>
<feature type="domain" description="Splicing factor cactin central" evidence="6">
    <location>
        <begin position="121"/>
        <end position="324"/>
    </location>
</feature>
<dbReference type="OMA" id="DESHARH"/>
<dbReference type="AlphaFoldDB" id="A0A2P6RJW4"/>
<sequence length="591" mass="70017">MSRHRRRRSESSDSDESHARHHRKKRRLSAEEEDRMIAEYLAKKAEKKALKLEKKKKTETFVWRKKIERDVCQGRVPLDDSYFAVKDEEERRAEIAKVKQRREERARQRAQREEEMELLARERARAEFQDWEKKEEEFNYEQSRIKSEKRLREGRFKPIDHLVLMSKHLNGNSESDEDFDHMGMDLKEPYMHAFKGLAVEGLEQLRDDIQMNLDHCNSAMPEHVGFWEALLVVCDSELVEAQRKDAVDQARVRGEEPPAERKGLHSSVEADVKAVLDQYCTLSELNLLQRQTEEKVRGEDKLTEFWEAIHSQLPVLKAKAYLKEQYAKILHKYLQRLEQEVVDGEDSSDIVHGSRAEPMEEEDREYETGSFSPQVFHGDEKEPVIDAEEDRAMLERKRMAVVERQQRRIQAATSTAKPRPQEVDLQMKQVAMRAMGEMREGDVVFGSGSEVNIKPSELAYNSLNDKYRPRKPKYYNRFHTGFEWNKYNQTHYDHDNPPPKVVLGYKFNIFYPDLIDRTKTPSFYIEKDEGVDNKNNDTCIIRFSAGPPYEDIAFRIVNRDWEVSQKKGYKSTFERGILQLYFNFKRYRYRR</sequence>
<evidence type="ECO:0000259" key="6">
    <source>
        <dbReference type="Pfam" id="PF10312"/>
    </source>
</evidence>
<accession>A0A2P6RJW4</accession>
<dbReference type="Pfam" id="PF09732">
    <property type="entry name" value="CactinC_cactus"/>
    <property type="match status" value="1"/>
</dbReference>
<dbReference type="SMART" id="SM01050">
    <property type="entry name" value="CactinC_cactus"/>
    <property type="match status" value="1"/>
</dbReference>
<feature type="region of interest" description="Disordered" evidence="4">
    <location>
        <begin position="1"/>
        <end position="32"/>
    </location>
</feature>